<gene>
    <name evidence="2" type="primary">8238000</name>
    <name evidence="1" type="ORF">Phum_PHUM092130</name>
</gene>
<dbReference type="EMBL" id="DS235060">
    <property type="protein sequence ID" value="EEB11154.1"/>
    <property type="molecule type" value="Genomic_DNA"/>
</dbReference>
<dbReference type="GeneID" id="8238000"/>
<dbReference type="Proteomes" id="UP000009046">
    <property type="component" value="Unassembled WGS sequence"/>
</dbReference>
<dbReference type="EnsemblMetazoa" id="PHUM092130-RA">
    <property type="protein sequence ID" value="PHUM092130-PA"/>
    <property type="gene ID" value="PHUM092130"/>
</dbReference>
<name>E0VCP8_PEDHC</name>
<evidence type="ECO:0000313" key="3">
    <source>
        <dbReference type="Proteomes" id="UP000009046"/>
    </source>
</evidence>
<dbReference type="HOGENOM" id="CLU_2161380_0_0_1"/>
<dbReference type="KEGG" id="phu:Phum_PHUM092130"/>
<dbReference type="EMBL" id="AAZO01001098">
    <property type="status" value="NOT_ANNOTATED_CDS"/>
    <property type="molecule type" value="Genomic_DNA"/>
</dbReference>
<reference evidence="1" key="1">
    <citation type="submission" date="2007-04" db="EMBL/GenBank/DDBJ databases">
        <title>Annotation of Pediculus humanus corporis strain USDA.</title>
        <authorList>
            <person name="Kirkness E."/>
            <person name="Hannick L."/>
            <person name="Hass B."/>
            <person name="Bruggner R."/>
            <person name="Lawson D."/>
            <person name="Bidwell S."/>
            <person name="Joardar V."/>
            <person name="Caler E."/>
            <person name="Walenz B."/>
            <person name="Inman J."/>
            <person name="Schobel S."/>
            <person name="Galinsky K."/>
            <person name="Amedeo P."/>
            <person name="Strausberg R."/>
        </authorList>
    </citation>
    <scope>NUCLEOTIDE SEQUENCE</scope>
    <source>
        <strain evidence="1">USDA</strain>
    </source>
</reference>
<dbReference type="CTD" id="8238000"/>
<evidence type="ECO:0000313" key="1">
    <source>
        <dbReference type="EMBL" id="EEB11154.1"/>
    </source>
</evidence>
<proteinExistence type="predicted"/>
<sequence>MISEDDIKKRQCYQDLVLPREVRIKYFPINSEKFSYDVLPLFGRKEHENRIMNQVSILKNEKYAEKWKKFLEGMPASLSEIKPTSRQNVSENYYETYVGPPSPDAIFHRSK</sequence>
<organism>
    <name type="scientific">Pediculus humanus subsp. corporis</name>
    <name type="common">Body louse</name>
    <dbReference type="NCBI Taxonomy" id="121224"/>
    <lineage>
        <taxon>Eukaryota</taxon>
        <taxon>Metazoa</taxon>
        <taxon>Ecdysozoa</taxon>
        <taxon>Arthropoda</taxon>
        <taxon>Hexapoda</taxon>
        <taxon>Insecta</taxon>
        <taxon>Pterygota</taxon>
        <taxon>Neoptera</taxon>
        <taxon>Paraneoptera</taxon>
        <taxon>Psocodea</taxon>
        <taxon>Troctomorpha</taxon>
        <taxon>Phthiraptera</taxon>
        <taxon>Anoplura</taxon>
        <taxon>Pediculidae</taxon>
        <taxon>Pediculus</taxon>
    </lineage>
</organism>
<dbReference type="InParanoid" id="E0VCP8"/>
<reference evidence="1" key="2">
    <citation type="submission" date="2007-04" db="EMBL/GenBank/DDBJ databases">
        <title>The genome of the human body louse.</title>
        <authorList>
            <consortium name="The Human Body Louse Genome Consortium"/>
            <person name="Kirkness E."/>
            <person name="Walenz B."/>
            <person name="Hass B."/>
            <person name="Bruggner R."/>
            <person name="Strausberg R."/>
        </authorList>
    </citation>
    <scope>NUCLEOTIDE SEQUENCE</scope>
    <source>
        <strain evidence="1">USDA</strain>
    </source>
</reference>
<dbReference type="AlphaFoldDB" id="E0VCP8"/>
<accession>E0VCP8</accession>
<dbReference type="RefSeq" id="XP_002423892.1">
    <property type="nucleotide sequence ID" value="XM_002423847.1"/>
</dbReference>
<evidence type="ECO:0000313" key="2">
    <source>
        <dbReference type="EnsemblMetazoa" id="PHUM092130-PA"/>
    </source>
</evidence>
<protein>
    <submittedName>
        <fullName evidence="1 2">Uncharacterized protein</fullName>
    </submittedName>
</protein>
<dbReference type="VEuPathDB" id="VectorBase:PHUM092130"/>
<reference evidence="2" key="3">
    <citation type="submission" date="2021-02" db="UniProtKB">
        <authorList>
            <consortium name="EnsemblMetazoa"/>
        </authorList>
    </citation>
    <scope>IDENTIFICATION</scope>
    <source>
        <strain evidence="2">USDA</strain>
    </source>
</reference>
<keyword evidence="3" id="KW-1185">Reference proteome</keyword>